<dbReference type="Proteomes" id="UP000663193">
    <property type="component" value="Chromosome 13"/>
</dbReference>
<dbReference type="OrthoDB" id="3786129at2759"/>
<feature type="compositionally biased region" description="Basic and acidic residues" evidence="1">
    <location>
        <begin position="1"/>
        <end position="11"/>
    </location>
</feature>
<feature type="region of interest" description="Disordered" evidence="1">
    <location>
        <begin position="1"/>
        <end position="30"/>
    </location>
</feature>
<sequence>MILNRDEEVPSRSRTTATAPVHASMVSNTRDTHRAAPLLPHRSLHDTLRTPPIPATCQPRRSIESSRDCDGLSQSSPMRLRTRLKMFVKSLLNKPEIDIWNKLGTIAIIVNGRDEIQRAAAIRFDPQCDEDIITTAYLRENFGLTFDTTTGKFLAYGITGREEYQSIAIQELRWWTSNSLRFHGSKCHVVDSELFDIIIGKKTIDRLGLYKVRRGMIAAFISRQPSINKDTSAADQRKADERREKERKDKDERDRKKKEERLRKRDEG</sequence>
<evidence type="ECO:0000313" key="2">
    <source>
        <dbReference type="EMBL" id="QRD02086.1"/>
    </source>
</evidence>
<feature type="compositionally biased region" description="Basic and acidic residues" evidence="1">
    <location>
        <begin position="61"/>
        <end position="70"/>
    </location>
</feature>
<dbReference type="PANTHER" id="PTHR38166">
    <property type="entry name" value="C2H2-TYPE DOMAIN-CONTAINING PROTEIN-RELATED"/>
    <property type="match status" value="1"/>
</dbReference>
<feature type="region of interest" description="Disordered" evidence="1">
    <location>
        <begin position="44"/>
        <end position="74"/>
    </location>
</feature>
<evidence type="ECO:0000256" key="1">
    <source>
        <dbReference type="SAM" id="MobiDB-lite"/>
    </source>
</evidence>
<reference evidence="3" key="1">
    <citation type="journal article" date="2021" name="BMC Genomics">
        <title>Chromosome-level genome assembly and manually-curated proteome of model necrotroph Parastagonospora nodorum Sn15 reveals a genome-wide trove of candidate effector homologs, and redundancy of virulence-related functions within an accessory chromosome.</title>
        <authorList>
            <person name="Bertazzoni S."/>
            <person name="Jones D.A.B."/>
            <person name="Phan H.T."/>
            <person name="Tan K.-C."/>
            <person name="Hane J.K."/>
        </authorList>
    </citation>
    <scope>NUCLEOTIDE SEQUENCE [LARGE SCALE GENOMIC DNA]</scope>
    <source>
        <strain evidence="3">SN15 / ATCC MYA-4574 / FGSC 10173)</strain>
    </source>
</reference>
<organism evidence="2 3">
    <name type="scientific">Phaeosphaeria nodorum (strain SN15 / ATCC MYA-4574 / FGSC 10173)</name>
    <name type="common">Glume blotch fungus</name>
    <name type="synonym">Parastagonospora nodorum</name>
    <dbReference type="NCBI Taxonomy" id="321614"/>
    <lineage>
        <taxon>Eukaryota</taxon>
        <taxon>Fungi</taxon>
        <taxon>Dikarya</taxon>
        <taxon>Ascomycota</taxon>
        <taxon>Pezizomycotina</taxon>
        <taxon>Dothideomycetes</taxon>
        <taxon>Pleosporomycetidae</taxon>
        <taxon>Pleosporales</taxon>
        <taxon>Pleosporineae</taxon>
        <taxon>Phaeosphaeriaceae</taxon>
        <taxon>Parastagonospora</taxon>
    </lineage>
</organism>
<dbReference type="VEuPathDB" id="FungiDB:JI435_050550"/>
<protein>
    <submittedName>
        <fullName evidence="2">Uncharacterized protein</fullName>
    </submittedName>
</protein>
<feature type="compositionally biased region" description="Basic and acidic residues" evidence="1">
    <location>
        <begin position="235"/>
        <end position="268"/>
    </location>
</feature>
<dbReference type="AlphaFoldDB" id="A0A7U2FB85"/>
<gene>
    <name evidence="2" type="ORF">JI435_050550</name>
</gene>
<proteinExistence type="predicted"/>
<evidence type="ECO:0000313" key="3">
    <source>
        <dbReference type="Proteomes" id="UP000663193"/>
    </source>
</evidence>
<feature type="region of interest" description="Disordered" evidence="1">
    <location>
        <begin position="227"/>
        <end position="268"/>
    </location>
</feature>
<dbReference type="PANTHER" id="PTHR38166:SF1">
    <property type="entry name" value="C2H2-TYPE DOMAIN-CONTAINING PROTEIN"/>
    <property type="match status" value="1"/>
</dbReference>
<name>A0A7U2FB85_PHANO</name>
<dbReference type="EMBL" id="CP069035">
    <property type="protein sequence ID" value="QRD02086.1"/>
    <property type="molecule type" value="Genomic_DNA"/>
</dbReference>
<accession>A0A7U2FB85</accession>
<keyword evidence="3" id="KW-1185">Reference proteome</keyword>